<name>A0A7D6ETU9_9CYAN</name>
<organism evidence="1 2">
    <name type="scientific">Thermosynechococcus sichuanensis E542</name>
    <dbReference type="NCBI Taxonomy" id="2016101"/>
    <lineage>
        <taxon>Bacteria</taxon>
        <taxon>Bacillati</taxon>
        <taxon>Cyanobacteriota</taxon>
        <taxon>Cyanophyceae</taxon>
        <taxon>Acaryochloridales</taxon>
        <taxon>Thermosynechococcaceae</taxon>
        <taxon>Thermosynechococcus</taxon>
        <taxon>Thermosynechococcus sichuanensis</taxon>
    </lineage>
</organism>
<proteinExistence type="predicted"/>
<reference evidence="2" key="1">
    <citation type="submission" date="2018-09" db="EMBL/GenBank/DDBJ databases">
        <title>Complete genome sequence of thermophilic cyanobacteria strain Thermosynechococcus elongatus PKUAC-SCTE542.</title>
        <authorList>
            <person name="Liang Y."/>
            <person name="Tang J."/>
            <person name="Daroch M."/>
        </authorList>
    </citation>
    <scope>NUCLEOTIDE SEQUENCE [LARGE SCALE GENOMIC DNA]</scope>
    <source>
        <strain evidence="2">E542</strain>
    </source>
</reference>
<dbReference type="Proteomes" id="UP000261812">
    <property type="component" value="Chromosome"/>
</dbReference>
<dbReference type="NCBIfam" id="TIGR01964">
    <property type="entry name" value="chpXY"/>
    <property type="match status" value="1"/>
</dbReference>
<dbReference type="InterPro" id="IPR010220">
    <property type="entry name" value="CO2_hydration"/>
</dbReference>
<dbReference type="Pfam" id="PF10216">
    <property type="entry name" value="ChpXY"/>
    <property type="match status" value="1"/>
</dbReference>
<dbReference type="AlphaFoldDB" id="A0A7D6ETU9"/>
<dbReference type="KEGG" id="tsq:D3A95_07010"/>
<sequence>MTLTTTAPTSLHQELRTAILERLLHGQALLPDTPTHVMEVVGILKSYGVVLKAYAENLCDISERQFLVLFPFFKYFNGEITIPKLLRHWWHDRINYEYAEYCMRAMMWHGGGGLDAFLDSAEFRQLAGKAITAKLRGNPLMQLVNQLFPEFLLETVRMLCYYSGLGQFWTVMYPIFLTLSDRYDAGEIRSIPDVVDHIRAGLIAASDRPITYSVKIRGQTYEILPASAGLTFLPDTAIPYVEAVFLRGTPFFGLVSFNAQAQQISRDQSEFGYGALFADPIPTGAAGIPPTLLMQDMRHYLPPYLLEFYRRQGRGEDDLRVKICQTFQKSMFCVTTAAITALAPYPWTTTDPQEQAANRAFYETWLDRLATSRLWNVQLSN</sequence>
<accession>A0A7D6ETU9</accession>
<gene>
    <name evidence="1" type="ORF">D3A95_07010</name>
</gene>
<evidence type="ECO:0000313" key="2">
    <source>
        <dbReference type="Proteomes" id="UP000261812"/>
    </source>
</evidence>
<protein>
    <submittedName>
        <fullName evidence="1">CO2 hydration protein</fullName>
    </submittedName>
</protein>
<evidence type="ECO:0000313" key="1">
    <source>
        <dbReference type="EMBL" id="QLL29185.1"/>
    </source>
</evidence>
<keyword evidence="2" id="KW-1185">Reference proteome</keyword>
<dbReference type="EMBL" id="CP032152">
    <property type="protein sequence ID" value="QLL29185.1"/>
    <property type="molecule type" value="Genomic_DNA"/>
</dbReference>
<dbReference type="RefSeq" id="WP_181494354.1">
    <property type="nucleotide sequence ID" value="NZ_CP032152.1"/>
</dbReference>